<name>A0A172YBR3_9GAMM</name>
<dbReference type="PANTHER" id="PTHR13748:SF62">
    <property type="entry name" value="COBW DOMAIN-CONTAINING PROTEIN"/>
    <property type="match status" value="1"/>
</dbReference>
<dbReference type="RefSeq" id="WP_064121530.1">
    <property type="nucleotide sequence ID" value="NZ_CP015243.1"/>
</dbReference>
<dbReference type="InterPro" id="IPR051316">
    <property type="entry name" value="Zinc-reg_GTPase_activator"/>
</dbReference>
<comment type="function">
    <text evidence="5">Zinc chaperone that directly transfers zinc cofactor to target proteins, thereby activating them. Zinc is transferred from the CXCC motif in the GTPase domain to the zinc binding site in target proteins in a process requiring GTP hydrolysis.</text>
</comment>
<dbReference type="InterPro" id="IPR011629">
    <property type="entry name" value="CobW-like_C"/>
</dbReference>
<dbReference type="InterPro" id="IPR027417">
    <property type="entry name" value="P-loop_NTPase"/>
</dbReference>
<keyword evidence="1" id="KW-0547">Nucleotide-binding</keyword>
<reference evidence="8 9" key="1">
    <citation type="submission" date="2016-04" db="EMBL/GenBank/DDBJ databases">
        <title>Complete Genome Sequence of Halotalea alkalilenta IHB B 13600.</title>
        <authorList>
            <person name="Swarnkar M.K."/>
            <person name="Sharma A."/>
            <person name="Kaushal K."/>
            <person name="Soni R."/>
            <person name="Rana S."/>
            <person name="Singh A.K."/>
            <person name="Gulati A."/>
        </authorList>
    </citation>
    <scope>NUCLEOTIDE SEQUENCE [LARGE SCALE GENOMIC DNA]</scope>
    <source>
        <strain evidence="8 9">IHB B 13600</strain>
    </source>
</reference>
<protein>
    <recommendedName>
        <fullName evidence="7">CobW C-terminal domain-containing protein</fullName>
    </recommendedName>
</protein>
<evidence type="ECO:0000256" key="6">
    <source>
        <dbReference type="ARBA" id="ARBA00049117"/>
    </source>
</evidence>
<dbReference type="EMBL" id="CP015243">
    <property type="protein sequence ID" value="ANF56552.1"/>
    <property type="molecule type" value="Genomic_DNA"/>
</dbReference>
<dbReference type="InterPro" id="IPR036627">
    <property type="entry name" value="CobW-likC_sf"/>
</dbReference>
<dbReference type="SUPFAM" id="SSF90002">
    <property type="entry name" value="Hypothetical protein YjiA, C-terminal domain"/>
    <property type="match status" value="1"/>
</dbReference>
<dbReference type="InterPro" id="IPR003495">
    <property type="entry name" value="CobW/HypB/UreG_nucleotide-bd"/>
</dbReference>
<dbReference type="Proteomes" id="UP000077875">
    <property type="component" value="Chromosome"/>
</dbReference>
<evidence type="ECO:0000256" key="1">
    <source>
        <dbReference type="ARBA" id="ARBA00022741"/>
    </source>
</evidence>
<feature type="domain" description="CobW C-terminal" evidence="7">
    <location>
        <begin position="249"/>
        <end position="343"/>
    </location>
</feature>
<dbReference type="KEGG" id="haa:A5892_02940"/>
<dbReference type="Gene3D" id="3.40.50.300">
    <property type="entry name" value="P-loop containing nucleotide triphosphate hydrolases"/>
    <property type="match status" value="1"/>
</dbReference>
<evidence type="ECO:0000256" key="5">
    <source>
        <dbReference type="ARBA" id="ARBA00045658"/>
    </source>
</evidence>
<dbReference type="PANTHER" id="PTHR13748">
    <property type="entry name" value="COBW-RELATED"/>
    <property type="match status" value="1"/>
</dbReference>
<sequence length="345" mass="38065">MAGEPESSSPIPITLLSGFLGSGKTTLLNRLVRQPAMARALVIINEFGEIGLDHRLFTASQENVQVELSNGCLCCAVRGDLVKTLSDAPWRFARQGQRQFDRVVIESSGLADPAPVLHTLARHPRLMRRYRLDGVVTTVDAVNGASTLERFDEARRQVTLADLLLVTKREMSDPASRSRLEARLDSLNPAAPRLTIEHGELDAERLLGIGAPREGASLAEAFVWINAAANDALAPLHSAAPAAKHDPGVESFSITFDRPIPPARLEEWLELSQTLMGERMLRFKGLLDLEGRTRPTVIHGVQHLIHPPVELDAWPDDERGSRLVFITKDLPREELTRSLRDFLVG</sequence>
<proteinExistence type="inferred from homology"/>
<organism evidence="8 9">
    <name type="scientific">Halotalea alkalilenta</name>
    <dbReference type="NCBI Taxonomy" id="376489"/>
    <lineage>
        <taxon>Bacteria</taxon>
        <taxon>Pseudomonadati</taxon>
        <taxon>Pseudomonadota</taxon>
        <taxon>Gammaproteobacteria</taxon>
        <taxon>Oceanospirillales</taxon>
        <taxon>Halomonadaceae</taxon>
        <taxon>Halotalea</taxon>
    </lineage>
</organism>
<evidence type="ECO:0000313" key="8">
    <source>
        <dbReference type="EMBL" id="ANF56552.1"/>
    </source>
</evidence>
<evidence type="ECO:0000256" key="4">
    <source>
        <dbReference type="ARBA" id="ARBA00034320"/>
    </source>
</evidence>
<comment type="catalytic activity">
    <reaction evidence="6">
        <text>GTP + H2O = GDP + phosphate + H(+)</text>
        <dbReference type="Rhea" id="RHEA:19669"/>
        <dbReference type="ChEBI" id="CHEBI:15377"/>
        <dbReference type="ChEBI" id="CHEBI:15378"/>
        <dbReference type="ChEBI" id="CHEBI:37565"/>
        <dbReference type="ChEBI" id="CHEBI:43474"/>
        <dbReference type="ChEBI" id="CHEBI:58189"/>
    </reaction>
    <physiologicalReaction direction="left-to-right" evidence="6">
        <dbReference type="Rhea" id="RHEA:19670"/>
    </physiologicalReaction>
</comment>
<dbReference type="Pfam" id="PF02492">
    <property type="entry name" value="cobW"/>
    <property type="match status" value="1"/>
</dbReference>
<dbReference type="SMART" id="SM00833">
    <property type="entry name" value="CobW_C"/>
    <property type="match status" value="1"/>
</dbReference>
<evidence type="ECO:0000256" key="2">
    <source>
        <dbReference type="ARBA" id="ARBA00022801"/>
    </source>
</evidence>
<evidence type="ECO:0000256" key="3">
    <source>
        <dbReference type="ARBA" id="ARBA00023186"/>
    </source>
</evidence>
<gene>
    <name evidence="8" type="ORF">A5892_02940</name>
</gene>
<keyword evidence="9" id="KW-1185">Reference proteome</keyword>
<accession>A0A172YBR3</accession>
<dbReference type="Gene3D" id="3.30.1220.10">
    <property type="entry name" value="CobW-like, C-terminal domain"/>
    <property type="match status" value="1"/>
</dbReference>
<evidence type="ECO:0000313" key="9">
    <source>
        <dbReference type="Proteomes" id="UP000077875"/>
    </source>
</evidence>
<keyword evidence="3" id="KW-0143">Chaperone</keyword>
<dbReference type="AlphaFoldDB" id="A0A172YBR3"/>
<dbReference type="GO" id="GO:0000166">
    <property type="term" value="F:nucleotide binding"/>
    <property type="evidence" value="ECO:0007669"/>
    <property type="project" value="UniProtKB-KW"/>
</dbReference>
<dbReference type="GO" id="GO:0005737">
    <property type="term" value="C:cytoplasm"/>
    <property type="evidence" value="ECO:0007669"/>
    <property type="project" value="TreeGrafter"/>
</dbReference>
<dbReference type="CDD" id="cd03112">
    <property type="entry name" value="CobW-like"/>
    <property type="match status" value="1"/>
</dbReference>
<evidence type="ECO:0000259" key="7">
    <source>
        <dbReference type="SMART" id="SM00833"/>
    </source>
</evidence>
<keyword evidence="2" id="KW-0378">Hydrolase</keyword>
<dbReference type="GO" id="GO:0016787">
    <property type="term" value="F:hydrolase activity"/>
    <property type="evidence" value="ECO:0007669"/>
    <property type="project" value="UniProtKB-KW"/>
</dbReference>
<dbReference type="STRING" id="376489.A5892_02940"/>
<dbReference type="Pfam" id="PF07683">
    <property type="entry name" value="CobW_C"/>
    <property type="match status" value="1"/>
</dbReference>
<dbReference type="SUPFAM" id="SSF52540">
    <property type="entry name" value="P-loop containing nucleoside triphosphate hydrolases"/>
    <property type="match status" value="1"/>
</dbReference>
<comment type="similarity">
    <text evidence="4">Belongs to the SIMIBI class G3E GTPase family. ZNG1 subfamily.</text>
</comment>